<dbReference type="Proteomes" id="UP000515237">
    <property type="component" value="Chromosome"/>
</dbReference>
<evidence type="ECO:0000259" key="5">
    <source>
        <dbReference type="PROSITE" id="PS50893"/>
    </source>
</evidence>
<evidence type="ECO:0000256" key="1">
    <source>
        <dbReference type="ARBA" id="ARBA00005417"/>
    </source>
</evidence>
<evidence type="ECO:0000256" key="2">
    <source>
        <dbReference type="ARBA" id="ARBA00022448"/>
    </source>
</evidence>
<dbReference type="PANTHER" id="PTHR43117">
    <property type="entry name" value="OSMOPROTECTANT IMPORT ATP-BINDING PROTEIN OSMV"/>
    <property type="match status" value="1"/>
</dbReference>
<dbReference type="SMART" id="SM00382">
    <property type="entry name" value="AAA"/>
    <property type="match status" value="1"/>
</dbReference>
<name>A0A7G7G849_9BACT</name>
<dbReference type="PANTHER" id="PTHR43117:SF4">
    <property type="entry name" value="OSMOPROTECTANT IMPORT ATP-BINDING PROTEIN OSMV"/>
    <property type="match status" value="1"/>
</dbReference>
<evidence type="ECO:0000256" key="3">
    <source>
        <dbReference type="ARBA" id="ARBA00022741"/>
    </source>
</evidence>
<dbReference type="InterPro" id="IPR017871">
    <property type="entry name" value="ABC_transporter-like_CS"/>
</dbReference>
<dbReference type="KEGG" id="aswu:HUW51_11570"/>
<proteinExistence type="inferred from homology"/>
<dbReference type="GO" id="GO:0015697">
    <property type="term" value="P:quaternary ammonium group transport"/>
    <property type="evidence" value="ECO:0007669"/>
    <property type="project" value="UniProtKB-ARBA"/>
</dbReference>
<dbReference type="InterPro" id="IPR003593">
    <property type="entry name" value="AAA+_ATPase"/>
</dbReference>
<dbReference type="RefSeq" id="WP_185274185.1">
    <property type="nucleotide sequence ID" value="NZ_CP055156.1"/>
</dbReference>
<keyword evidence="2" id="KW-0813">Transport</keyword>
<dbReference type="GO" id="GO:0016887">
    <property type="term" value="F:ATP hydrolysis activity"/>
    <property type="evidence" value="ECO:0007669"/>
    <property type="project" value="InterPro"/>
</dbReference>
<comment type="similarity">
    <text evidence="1">Belongs to the ABC transporter superfamily.</text>
</comment>
<feature type="domain" description="ABC transporter" evidence="5">
    <location>
        <begin position="2"/>
        <end position="235"/>
    </location>
</feature>
<keyword evidence="3" id="KW-0547">Nucleotide-binding</keyword>
<dbReference type="Pfam" id="PF00005">
    <property type="entry name" value="ABC_tran"/>
    <property type="match status" value="1"/>
</dbReference>
<dbReference type="FunFam" id="3.40.50.300:FF:000425">
    <property type="entry name" value="Probable ABC transporter, ATP-binding subunit"/>
    <property type="match status" value="1"/>
</dbReference>
<keyword evidence="7" id="KW-1185">Reference proteome</keyword>
<evidence type="ECO:0000313" key="6">
    <source>
        <dbReference type="EMBL" id="QNF33333.1"/>
    </source>
</evidence>
<keyword evidence="4 6" id="KW-0067">ATP-binding</keyword>
<dbReference type="InterPro" id="IPR003439">
    <property type="entry name" value="ABC_transporter-like_ATP-bd"/>
</dbReference>
<dbReference type="Gene3D" id="3.40.50.300">
    <property type="entry name" value="P-loop containing nucleotide triphosphate hydrolases"/>
    <property type="match status" value="1"/>
</dbReference>
<gene>
    <name evidence="6" type="ORF">HUW51_11570</name>
</gene>
<reference evidence="6 7" key="1">
    <citation type="journal article" date="2018" name="Int. J. Syst. Evol. Microbiol.">
        <title>Adhaeribacter swui sp. nov., isolated from wet mud.</title>
        <authorList>
            <person name="Kim D.U."/>
            <person name="Kim K.W."/>
            <person name="Kang M.S."/>
            <person name="Kim J.Y."/>
            <person name="Jang J.H."/>
            <person name="Kim M.K."/>
        </authorList>
    </citation>
    <scope>NUCLEOTIDE SEQUENCE [LARGE SCALE GENOMIC DNA]</scope>
    <source>
        <strain evidence="6 7">KCTC 52873</strain>
    </source>
</reference>
<dbReference type="EMBL" id="CP055156">
    <property type="protein sequence ID" value="QNF33333.1"/>
    <property type="molecule type" value="Genomic_DNA"/>
</dbReference>
<dbReference type="SUPFAM" id="SSF52540">
    <property type="entry name" value="P-loop containing nucleoside triphosphate hydrolases"/>
    <property type="match status" value="1"/>
</dbReference>
<evidence type="ECO:0000256" key="4">
    <source>
        <dbReference type="ARBA" id="ARBA00022840"/>
    </source>
</evidence>
<evidence type="ECO:0000313" key="7">
    <source>
        <dbReference type="Proteomes" id="UP000515237"/>
    </source>
</evidence>
<dbReference type="PROSITE" id="PS50893">
    <property type="entry name" value="ABC_TRANSPORTER_2"/>
    <property type="match status" value="1"/>
</dbReference>
<dbReference type="GO" id="GO:0005524">
    <property type="term" value="F:ATP binding"/>
    <property type="evidence" value="ECO:0007669"/>
    <property type="project" value="UniProtKB-KW"/>
</dbReference>
<organism evidence="6 7">
    <name type="scientific">Adhaeribacter swui</name>
    <dbReference type="NCBI Taxonomy" id="2086471"/>
    <lineage>
        <taxon>Bacteria</taxon>
        <taxon>Pseudomonadati</taxon>
        <taxon>Bacteroidota</taxon>
        <taxon>Cytophagia</taxon>
        <taxon>Cytophagales</taxon>
        <taxon>Hymenobacteraceae</taxon>
        <taxon>Adhaeribacter</taxon>
    </lineage>
</organism>
<sequence length="308" mass="34506">MIELKHVSKTYGPVKAVQDISFTVDEGETLILLGTSGCGKTTVLRMLNKLIEPTTGAIFLKNQPISAIPAEQLRRSMGYVLQHTGLFPHYTVAENMAIVPRQLKWDTHRIKSRAVELIEKLHLSEEHLHLYPDQLSGGQQQRVGIARALMADPPVLLLDEPFGALDPITRTHIRQEFLQLDELKRKTVIMVTHDITEAFELGDRICLMQQGQIEQLGTPEELIFNPQSNFVASFLQEQQLPLELKTLTLTEIGLTEIGQLPASMSIWEALTHLLPPSKAVTPLPNSKVTENSAEVSQIMQALHNHRKS</sequence>
<dbReference type="PROSITE" id="PS00211">
    <property type="entry name" value="ABC_TRANSPORTER_1"/>
    <property type="match status" value="1"/>
</dbReference>
<dbReference type="InterPro" id="IPR027417">
    <property type="entry name" value="P-loop_NTPase"/>
</dbReference>
<dbReference type="AlphaFoldDB" id="A0A7G7G849"/>
<accession>A0A7G7G849</accession>
<protein>
    <submittedName>
        <fullName evidence="6">ABC transporter ATP-binding protein</fullName>
    </submittedName>
</protein>